<sequence length="227" mass="25584">MSRISLYLKNKMIVPVAWLAIASPIVHAELLLGATFGENSKTYYVKQQDSFLYKAKATWQAERFELDIAKGHPSQLGKLLIVDDTVTAFDQSGELIWQDNKKDTDKLCLPELFGEFIKAHVEQLLNGEKLKCLGPVLKAKKLAPFTVSYKGEKAGKHRFQVGPGSLGMWLFMDSVDIYFNENLNRIVSYAGVTPAPVNKHKKMAYLEFQGALYTDNQVALIRNSPLW</sequence>
<accession>A0AAD0W2M8</accession>
<dbReference type="AlphaFoldDB" id="A0AAD0W2M8"/>
<evidence type="ECO:0000313" key="1">
    <source>
        <dbReference type="EMBL" id="AXR01099.1"/>
    </source>
</evidence>
<organism evidence="1 2">
    <name type="scientific">Pseudoalteromonas piscicida</name>
    <dbReference type="NCBI Taxonomy" id="43662"/>
    <lineage>
        <taxon>Bacteria</taxon>
        <taxon>Pseudomonadati</taxon>
        <taxon>Pseudomonadota</taxon>
        <taxon>Gammaproteobacteria</taxon>
        <taxon>Alteromonadales</taxon>
        <taxon>Pseudoalteromonadaceae</taxon>
        <taxon>Pseudoalteromonas</taxon>
    </lineage>
</organism>
<dbReference type="EMBL" id="CP031761">
    <property type="protein sequence ID" value="AXR01099.1"/>
    <property type="molecule type" value="Genomic_DNA"/>
</dbReference>
<name>A0AAD0W2M8_PSEO7</name>
<dbReference type="Proteomes" id="UP000258102">
    <property type="component" value="Chromosome 1"/>
</dbReference>
<protein>
    <submittedName>
        <fullName evidence="1">Uncharacterized protein</fullName>
    </submittedName>
</protein>
<proteinExistence type="predicted"/>
<evidence type="ECO:0000313" key="2">
    <source>
        <dbReference type="Proteomes" id="UP000258102"/>
    </source>
</evidence>
<dbReference type="RefSeq" id="WP_088531677.1">
    <property type="nucleotide sequence ID" value="NZ_CP021646.1"/>
</dbReference>
<reference evidence="1 2" key="1">
    <citation type="submission" date="2018-08" db="EMBL/GenBank/DDBJ databases">
        <title>Whole Genome Sequences of Two Pseudoalteromonas piscicida Strains, DE1-A and DE2-A, which Exhibit Strong Antibacterial Activity against Vibrio vulnificus.</title>
        <authorList>
            <person name="Richards G.P."/>
            <person name="Needleman D.S."/>
            <person name="Watson M.A."/>
            <person name="Polson S.W."/>
        </authorList>
    </citation>
    <scope>NUCLEOTIDE SEQUENCE [LARGE SCALE GENOMIC DNA]</scope>
    <source>
        <strain evidence="1 2">DE2-A</strain>
    </source>
</reference>
<dbReference type="KEGG" id="ppis:B1L02_15005"/>
<gene>
    <name evidence="1" type="ORF">D0511_02735</name>
</gene>